<accession>A0A5S9F0W1</accession>
<dbReference type="SUPFAM" id="SSF47384">
    <property type="entry name" value="Homodimeric domain of signal transducing histidine kinase"/>
    <property type="match status" value="1"/>
</dbReference>
<evidence type="ECO:0000313" key="7">
    <source>
        <dbReference type="EMBL" id="BBM82025.1"/>
    </source>
</evidence>
<dbReference type="PANTHER" id="PTHR43547">
    <property type="entry name" value="TWO-COMPONENT HISTIDINE KINASE"/>
    <property type="match status" value="1"/>
</dbReference>
<dbReference type="PROSITE" id="PS50109">
    <property type="entry name" value="HIS_KIN"/>
    <property type="match status" value="1"/>
</dbReference>
<dbReference type="InterPro" id="IPR003594">
    <property type="entry name" value="HATPase_dom"/>
</dbReference>
<gene>
    <name evidence="7" type="ORF">UABAM_00368</name>
</gene>
<evidence type="ECO:0000313" key="8">
    <source>
        <dbReference type="Proteomes" id="UP000326354"/>
    </source>
</evidence>
<feature type="domain" description="Histidine kinase" evidence="5">
    <location>
        <begin position="153"/>
        <end position="374"/>
    </location>
</feature>
<dbReference type="InterPro" id="IPR011006">
    <property type="entry name" value="CheY-like_superfamily"/>
</dbReference>
<dbReference type="CDD" id="cd00082">
    <property type="entry name" value="HisKA"/>
    <property type="match status" value="1"/>
</dbReference>
<dbReference type="PROSITE" id="PS50110">
    <property type="entry name" value="RESPONSE_REGULATORY"/>
    <property type="match status" value="2"/>
</dbReference>
<dbReference type="Proteomes" id="UP000326354">
    <property type="component" value="Chromosome"/>
</dbReference>
<dbReference type="Pfam" id="PF00072">
    <property type="entry name" value="Response_reg"/>
    <property type="match status" value="2"/>
</dbReference>
<protein>
    <recommendedName>
        <fullName evidence="2">histidine kinase</fullName>
        <ecNumber evidence="2">2.7.13.3</ecNumber>
    </recommendedName>
</protein>
<dbReference type="SMART" id="SM00387">
    <property type="entry name" value="HATPase_c"/>
    <property type="match status" value="1"/>
</dbReference>
<feature type="modified residue" description="4-aspartylphosphate" evidence="4">
    <location>
        <position position="445"/>
    </location>
</feature>
<dbReference type="Gene3D" id="1.10.287.130">
    <property type="match status" value="1"/>
</dbReference>
<sequence length="510" mass="56217">MTSLNKANVLLVEDDVGLARLIQKQLQRMNYIVEIAFEGTKALSMVSEGSYDVLLVDQHIPEISGLKIVEKVAAKHPTIMVTGTGNEKIAVAALKAGAVDYIVKDSSSAFVDLLAMVIDRAVEKRRNAERQRQLELQVHHAQKLKAVGTLAAGIAHDFNNLLVPILGLTRNVHQKLDAQSEEAHNLETVLKSAEKAKQLVNQMLLLSTKTPAKCEPCSVENIVGDMLKELRPKMEKSISLQCSFPESLPDVFVDELQIHQMLFDLCNNAYQALEESGKLHIHAEDVGEKDLVDHQGKTIHNHFLRIAIEDNGCGIPTNIFEHIFEPFYTTKQPHGTGLGLPVALSIIEKHEGCIEICSKVGSGTTVFVYLPIAEQQHNTLPNTQTSLPSATNPNILIVDDNEVVLTTLEILLVDLGYTVTTAKNGEEALKAFRENPQLFCLVITDYTMPQMKGDKLARELKKIRVDVPILLCSGYAIDLDIEACGISAILSKPFSLEELEEKISTAVDKK</sequence>
<dbReference type="InterPro" id="IPR001789">
    <property type="entry name" value="Sig_transdc_resp-reg_receiver"/>
</dbReference>
<dbReference type="SMART" id="SM00448">
    <property type="entry name" value="REC"/>
    <property type="match status" value="2"/>
</dbReference>
<evidence type="ECO:0000256" key="3">
    <source>
        <dbReference type="ARBA" id="ARBA00022553"/>
    </source>
</evidence>
<dbReference type="PRINTS" id="PR00344">
    <property type="entry name" value="BCTRLSENSOR"/>
</dbReference>
<dbReference type="Gene3D" id="3.40.50.2300">
    <property type="match status" value="2"/>
</dbReference>
<keyword evidence="7" id="KW-0418">Kinase</keyword>
<organism evidence="7 8">
    <name type="scientific">Uabimicrobium amorphum</name>
    <dbReference type="NCBI Taxonomy" id="2596890"/>
    <lineage>
        <taxon>Bacteria</taxon>
        <taxon>Pseudomonadati</taxon>
        <taxon>Planctomycetota</taxon>
        <taxon>Candidatus Uabimicrobiia</taxon>
        <taxon>Candidatus Uabimicrobiales</taxon>
        <taxon>Candidatus Uabimicrobiaceae</taxon>
        <taxon>Candidatus Uabimicrobium</taxon>
    </lineage>
</organism>
<evidence type="ECO:0000256" key="2">
    <source>
        <dbReference type="ARBA" id="ARBA00012438"/>
    </source>
</evidence>
<feature type="domain" description="Response regulatory" evidence="6">
    <location>
        <begin position="8"/>
        <end position="119"/>
    </location>
</feature>
<dbReference type="AlphaFoldDB" id="A0A5S9F0W1"/>
<dbReference type="Gene3D" id="3.30.565.10">
    <property type="entry name" value="Histidine kinase-like ATPase, C-terminal domain"/>
    <property type="match status" value="1"/>
</dbReference>
<dbReference type="CDD" id="cd17546">
    <property type="entry name" value="REC_hyHK_CKI1_RcsC-like"/>
    <property type="match status" value="1"/>
</dbReference>
<dbReference type="Pfam" id="PF02518">
    <property type="entry name" value="HATPase_c"/>
    <property type="match status" value="1"/>
</dbReference>
<dbReference type="InterPro" id="IPR004358">
    <property type="entry name" value="Sig_transdc_His_kin-like_C"/>
</dbReference>
<keyword evidence="7" id="KW-0808">Transferase</keyword>
<dbReference type="InterPro" id="IPR036097">
    <property type="entry name" value="HisK_dim/P_sf"/>
</dbReference>
<dbReference type="SMART" id="SM00388">
    <property type="entry name" value="HisKA"/>
    <property type="match status" value="1"/>
</dbReference>
<dbReference type="InterPro" id="IPR036890">
    <property type="entry name" value="HATPase_C_sf"/>
</dbReference>
<dbReference type="EMBL" id="AP019860">
    <property type="protein sequence ID" value="BBM82025.1"/>
    <property type="molecule type" value="Genomic_DNA"/>
</dbReference>
<feature type="domain" description="Response regulatory" evidence="6">
    <location>
        <begin position="394"/>
        <end position="507"/>
    </location>
</feature>
<evidence type="ECO:0000259" key="5">
    <source>
        <dbReference type="PROSITE" id="PS50109"/>
    </source>
</evidence>
<dbReference type="InterPro" id="IPR005467">
    <property type="entry name" value="His_kinase_dom"/>
</dbReference>
<feature type="modified residue" description="4-aspartylphosphate" evidence="4">
    <location>
        <position position="57"/>
    </location>
</feature>
<proteinExistence type="predicted"/>
<evidence type="ECO:0000259" key="6">
    <source>
        <dbReference type="PROSITE" id="PS50110"/>
    </source>
</evidence>
<name>A0A5S9F0W1_UABAM</name>
<dbReference type="PANTHER" id="PTHR43547:SF2">
    <property type="entry name" value="HYBRID SIGNAL TRANSDUCTION HISTIDINE KINASE C"/>
    <property type="match status" value="1"/>
</dbReference>
<comment type="catalytic activity">
    <reaction evidence="1">
        <text>ATP + protein L-histidine = ADP + protein N-phospho-L-histidine.</text>
        <dbReference type="EC" id="2.7.13.3"/>
    </reaction>
</comment>
<dbReference type="EC" id="2.7.13.3" evidence="2"/>
<dbReference type="KEGG" id="uam:UABAM_00368"/>
<evidence type="ECO:0000256" key="4">
    <source>
        <dbReference type="PROSITE-ProRule" id="PRU00169"/>
    </source>
</evidence>
<keyword evidence="8" id="KW-1185">Reference proteome</keyword>
<dbReference type="SUPFAM" id="SSF55874">
    <property type="entry name" value="ATPase domain of HSP90 chaperone/DNA topoisomerase II/histidine kinase"/>
    <property type="match status" value="1"/>
</dbReference>
<dbReference type="SUPFAM" id="SSF52172">
    <property type="entry name" value="CheY-like"/>
    <property type="match status" value="2"/>
</dbReference>
<evidence type="ECO:0000256" key="1">
    <source>
        <dbReference type="ARBA" id="ARBA00000085"/>
    </source>
</evidence>
<dbReference type="CDD" id="cd00156">
    <property type="entry name" value="REC"/>
    <property type="match status" value="1"/>
</dbReference>
<keyword evidence="3 4" id="KW-0597">Phosphoprotein</keyword>
<dbReference type="Pfam" id="PF00512">
    <property type="entry name" value="HisKA"/>
    <property type="match status" value="1"/>
</dbReference>
<dbReference type="OrthoDB" id="260274at2"/>
<dbReference type="InterPro" id="IPR003661">
    <property type="entry name" value="HisK_dim/P_dom"/>
</dbReference>
<dbReference type="RefSeq" id="WP_151966283.1">
    <property type="nucleotide sequence ID" value="NZ_AP019860.1"/>
</dbReference>
<reference evidence="7 8" key="1">
    <citation type="submission" date="2019-08" db="EMBL/GenBank/DDBJ databases">
        <title>Complete genome sequence of Candidatus Uab amorphum.</title>
        <authorList>
            <person name="Shiratori T."/>
            <person name="Suzuki S."/>
            <person name="Kakizawa Y."/>
            <person name="Ishida K."/>
        </authorList>
    </citation>
    <scope>NUCLEOTIDE SEQUENCE [LARGE SCALE GENOMIC DNA]</scope>
    <source>
        <strain evidence="7 8">SRT547</strain>
    </source>
</reference>
<dbReference type="GO" id="GO:0000155">
    <property type="term" value="F:phosphorelay sensor kinase activity"/>
    <property type="evidence" value="ECO:0007669"/>
    <property type="project" value="InterPro"/>
</dbReference>